<name>M1AV50_SOLTU</name>
<proteinExistence type="predicted"/>
<dbReference type="Proteomes" id="UP000011115">
    <property type="component" value="Unassembled WGS sequence"/>
</dbReference>
<reference evidence="1" key="2">
    <citation type="submission" date="2015-06" db="UniProtKB">
        <authorList>
            <consortium name="EnsemblPlants"/>
        </authorList>
    </citation>
    <scope>IDENTIFICATION</scope>
    <source>
        <strain evidence="1">DM1-3 516 R44</strain>
    </source>
</reference>
<accession>M1AV50</accession>
<protein>
    <submittedName>
        <fullName evidence="1">Uncharacterized protein</fullName>
    </submittedName>
</protein>
<keyword evidence="2" id="KW-1185">Reference proteome</keyword>
<dbReference type="PaxDb" id="4113-PGSC0003DMT400031054"/>
<evidence type="ECO:0000313" key="1">
    <source>
        <dbReference type="EnsemblPlants" id="PGSC0003DMT400031054"/>
    </source>
</evidence>
<dbReference type="InParanoid" id="M1AV50"/>
<dbReference type="Gramene" id="PGSC0003DMT400031054">
    <property type="protein sequence ID" value="PGSC0003DMT400031054"/>
    <property type="gene ID" value="PGSC0003DMG400011894"/>
</dbReference>
<dbReference type="EnsemblPlants" id="PGSC0003DMT400031054">
    <property type="protein sequence ID" value="PGSC0003DMT400031054"/>
    <property type="gene ID" value="PGSC0003DMG400011894"/>
</dbReference>
<organism evidence="1 2">
    <name type="scientific">Solanum tuberosum</name>
    <name type="common">Potato</name>
    <dbReference type="NCBI Taxonomy" id="4113"/>
    <lineage>
        <taxon>Eukaryota</taxon>
        <taxon>Viridiplantae</taxon>
        <taxon>Streptophyta</taxon>
        <taxon>Embryophyta</taxon>
        <taxon>Tracheophyta</taxon>
        <taxon>Spermatophyta</taxon>
        <taxon>Magnoliopsida</taxon>
        <taxon>eudicotyledons</taxon>
        <taxon>Gunneridae</taxon>
        <taxon>Pentapetalae</taxon>
        <taxon>asterids</taxon>
        <taxon>lamiids</taxon>
        <taxon>Solanales</taxon>
        <taxon>Solanaceae</taxon>
        <taxon>Solanoideae</taxon>
        <taxon>Solaneae</taxon>
        <taxon>Solanum</taxon>
    </lineage>
</organism>
<dbReference type="AlphaFoldDB" id="M1AV50"/>
<reference evidence="2" key="1">
    <citation type="journal article" date="2011" name="Nature">
        <title>Genome sequence and analysis of the tuber crop potato.</title>
        <authorList>
            <consortium name="The Potato Genome Sequencing Consortium"/>
        </authorList>
    </citation>
    <scope>NUCLEOTIDE SEQUENCE [LARGE SCALE GENOMIC DNA]</scope>
    <source>
        <strain evidence="2">cv. DM1-3 516 R44</strain>
    </source>
</reference>
<sequence>MDSKGNSHTHKGKKRIRTRDETFNKYIIKRFTHDEDKHTHYFKETRADADSSNNMQI</sequence>
<evidence type="ECO:0000313" key="2">
    <source>
        <dbReference type="Proteomes" id="UP000011115"/>
    </source>
</evidence>
<dbReference type="HOGENOM" id="CLU_3000168_0_0_1"/>